<dbReference type="PROSITE" id="PS00086">
    <property type="entry name" value="CYTOCHROME_P450"/>
    <property type="match status" value="1"/>
</dbReference>
<dbReference type="STRING" id="1573173.A0A166M3C3"/>
<comment type="cofactor">
    <cofactor evidence="5">
        <name>heme</name>
        <dbReference type="ChEBI" id="CHEBI:30413"/>
    </cofactor>
</comment>
<evidence type="ECO:0000256" key="5">
    <source>
        <dbReference type="PIRSR" id="PIRSR602401-1"/>
    </source>
</evidence>
<keyword evidence="7" id="KW-1133">Transmembrane helix</keyword>
<evidence type="ECO:0000256" key="3">
    <source>
        <dbReference type="ARBA" id="ARBA00023002"/>
    </source>
</evidence>
<evidence type="ECO:0000256" key="7">
    <source>
        <dbReference type="SAM" id="Phobius"/>
    </source>
</evidence>
<evidence type="ECO:0000256" key="6">
    <source>
        <dbReference type="RuleBase" id="RU000461"/>
    </source>
</evidence>
<keyword evidence="6" id="KW-0503">Monooxygenase</keyword>
<dbReference type="Gene3D" id="1.10.630.10">
    <property type="entry name" value="Cytochrome P450"/>
    <property type="match status" value="1"/>
</dbReference>
<reference evidence="8 9" key="1">
    <citation type="submission" date="2015-06" db="EMBL/GenBank/DDBJ databases">
        <title>Survival trade-offs in plant roots during colonization by closely related pathogenic and mutualistic fungi.</title>
        <authorList>
            <person name="Hacquard S."/>
            <person name="Kracher B."/>
            <person name="Hiruma K."/>
            <person name="Weinman A."/>
            <person name="Muench P."/>
            <person name="Garrido Oter R."/>
            <person name="Ver Loren van Themaat E."/>
            <person name="Dallerey J.-F."/>
            <person name="Damm U."/>
            <person name="Henrissat B."/>
            <person name="Lespinet O."/>
            <person name="Thon M."/>
            <person name="Kemen E."/>
            <person name="McHardy A.C."/>
            <person name="Schulze-Lefert P."/>
            <person name="O'Connell R.J."/>
        </authorList>
    </citation>
    <scope>NUCLEOTIDE SEQUENCE [LARGE SCALE GENOMIC DNA]</scope>
    <source>
        <strain evidence="8 9">MAFF 238704</strain>
    </source>
</reference>
<dbReference type="AlphaFoldDB" id="A0A166M3C3"/>
<dbReference type="GO" id="GO:0016705">
    <property type="term" value="F:oxidoreductase activity, acting on paired donors, with incorporation or reduction of molecular oxygen"/>
    <property type="evidence" value="ECO:0007669"/>
    <property type="project" value="InterPro"/>
</dbReference>
<sequence>MVFGIVTYSAAVLILAYLALTFPRLQQEWKLYSHRSQLPPGPKAIKTGIRKPWLWFQELSKEYGDVVYLQMGPTPTIVLGSAQAAWDLLEKKGAIFSSRPRFIMGGELLSGGMRGLMAPYSPFWRRWRKLLHSGFMQRQSETYRRVQSLESKVLMYELLTTPRDFRKHLERYAASVIVTVTYGRRVEDVSTDIVVQRNAESMSRLTSVKYVICQSRTRNLAKKKPFFGSIPGKFAVERYPVLKYVPSFLAPWKAEVLKQRQKDIQLYTELMDEVRDKVTKGVAPACFAKHLLQEQASLGMTDLEIAYTAGSPFGAGVETSAGSLASFLLACVTFGPQFIPKAQEELDRVVGSGRLPTFEDLDRLEYVRAVASETLRWRPVAVLGGTPHASTADHMYKGMFVPKGSTVIAPLWSIHLNEADFPEPDEFRPERFMEHREYPGTFGHSAFGWGRRICPGMHLGSASVELNIARILWGFKVNPPKDEKGRDVDVDIFAYSDGFNSSPLPFPCSITSRSSRHAAVVEAEHEEALKDLRAYAVVTNRVS</sequence>
<gene>
    <name evidence="8" type="ORF">CI238_00638</name>
</gene>
<evidence type="ECO:0000313" key="8">
    <source>
        <dbReference type="EMBL" id="KZL64236.1"/>
    </source>
</evidence>
<protein>
    <submittedName>
        <fullName evidence="8">O-methylsterigmatocystin oxidoreductase</fullName>
    </submittedName>
</protein>
<keyword evidence="3 6" id="KW-0560">Oxidoreductase</keyword>
<dbReference type="GO" id="GO:0020037">
    <property type="term" value="F:heme binding"/>
    <property type="evidence" value="ECO:0007669"/>
    <property type="project" value="InterPro"/>
</dbReference>
<evidence type="ECO:0000256" key="1">
    <source>
        <dbReference type="ARBA" id="ARBA00010617"/>
    </source>
</evidence>
<name>A0A166M3C3_COLIC</name>
<keyword evidence="5 6" id="KW-0349">Heme</keyword>
<keyword evidence="9" id="KW-1185">Reference proteome</keyword>
<organism evidence="8 9">
    <name type="scientific">Colletotrichum incanum</name>
    <name type="common">Soybean anthracnose fungus</name>
    <dbReference type="NCBI Taxonomy" id="1573173"/>
    <lineage>
        <taxon>Eukaryota</taxon>
        <taxon>Fungi</taxon>
        <taxon>Dikarya</taxon>
        <taxon>Ascomycota</taxon>
        <taxon>Pezizomycotina</taxon>
        <taxon>Sordariomycetes</taxon>
        <taxon>Hypocreomycetidae</taxon>
        <taxon>Glomerellales</taxon>
        <taxon>Glomerellaceae</taxon>
        <taxon>Colletotrichum</taxon>
        <taxon>Colletotrichum spaethianum species complex</taxon>
    </lineage>
</organism>
<dbReference type="GO" id="GO:0005506">
    <property type="term" value="F:iron ion binding"/>
    <property type="evidence" value="ECO:0007669"/>
    <property type="project" value="InterPro"/>
</dbReference>
<proteinExistence type="inferred from homology"/>
<accession>A0A166M3C3</accession>
<dbReference type="Pfam" id="PF00067">
    <property type="entry name" value="p450"/>
    <property type="match status" value="1"/>
</dbReference>
<dbReference type="SUPFAM" id="SSF48264">
    <property type="entry name" value="Cytochrome P450"/>
    <property type="match status" value="1"/>
</dbReference>
<evidence type="ECO:0000256" key="2">
    <source>
        <dbReference type="ARBA" id="ARBA00022723"/>
    </source>
</evidence>
<dbReference type="InterPro" id="IPR017972">
    <property type="entry name" value="Cyt_P450_CS"/>
</dbReference>
<dbReference type="InterPro" id="IPR002401">
    <property type="entry name" value="Cyt_P450_E_grp-I"/>
</dbReference>
<dbReference type="InterPro" id="IPR050364">
    <property type="entry name" value="Cytochrome_P450_fung"/>
</dbReference>
<feature type="transmembrane region" description="Helical" evidence="7">
    <location>
        <begin position="6"/>
        <end position="25"/>
    </location>
</feature>
<dbReference type="InterPro" id="IPR036396">
    <property type="entry name" value="Cyt_P450_sf"/>
</dbReference>
<comment type="caution">
    <text evidence="8">The sequence shown here is derived from an EMBL/GenBank/DDBJ whole genome shotgun (WGS) entry which is preliminary data.</text>
</comment>
<evidence type="ECO:0000313" key="9">
    <source>
        <dbReference type="Proteomes" id="UP000076584"/>
    </source>
</evidence>
<keyword evidence="2 5" id="KW-0479">Metal-binding</keyword>
<dbReference type="InterPro" id="IPR001128">
    <property type="entry name" value="Cyt_P450"/>
</dbReference>
<dbReference type="CDD" id="cd11065">
    <property type="entry name" value="CYP64-like"/>
    <property type="match status" value="1"/>
</dbReference>
<evidence type="ECO:0000256" key="4">
    <source>
        <dbReference type="ARBA" id="ARBA00023004"/>
    </source>
</evidence>
<dbReference type="Proteomes" id="UP000076584">
    <property type="component" value="Unassembled WGS sequence"/>
</dbReference>
<keyword evidence="4 5" id="KW-0408">Iron</keyword>
<dbReference type="GO" id="GO:0004497">
    <property type="term" value="F:monooxygenase activity"/>
    <property type="evidence" value="ECO:0007669"/>
    <property type="project" value="UniProtKB-KW"/>
</dbReference>
<keyword evidence="7" id="KW-0472">Membrane</keyword>
<dbReference type="EMBL" id="LFIW01002706">
    <property type="protein sequence ID" value="KZL64236.1"/>
    <property type="molecule type" value="Genomic_DNA"/>
</dbReference>
<dbReference type="PRINTS" id="PR00463">
    <property type="entry name" value="EP450I"/>
</dbReference>
<keyword evidence="7" id="KW-0812">Transmembrane</keyword>
<dbReference type="PANTHER" id="PTHR46300">
    <property type="entry name" value="P450, PUTATIVE (EUROFUNG)-RELATED-RELATED"/>
    <property type="match status" value="1"/>
</dbReference>
<comment type="similarity">
    <text evidence="1 6">Belongs to the cytochrome P450 family.</text>
</comment>
<feature type="binding site" description="axial binding residue" evidence="5">
    <location>
        <position position="454"/>
    </location>
    <ligand>
        <name>heme</name>
        <dbReference type="ChEBI" id="CHEBI:30413"/>
    </ligand>
    <ligandPart>
        <name>Fe</name>
        <dbReference type="ChEBI" id="CHEBI:18248"/>
    </ligandPart>
</feature>